<proteinExistence type="predicted"/>
<reference evidence="2" key="1">
    <citation type="submission" date="2021-03" db="EMBL/GenBank/DDBJ databases">
        <title>Microbacterium sp. nov., a novel actinobacterium isolated from cow dung.</title>
        <authorList>
            <person name="Zhang L."/>
        </authorList>
    </citation>
    <scope>NUCLEOTIDE SEQUENCE</scope>
    <source>
        <strain evidence="2">NEAU-LLB</strain>
    </source>
</reference>
<keyword evidence="3" id="KW-1185">Reference proteome</keyword>
<gene>
    <name evidence="2" type="ORF">J5V96_03705</name>
</gene>
<feature type="compositionally biased region" description="Basic and acidic residues" evidence="1">
    <location>
        <begin position="129"/>
        <end position="138"/>
    </location>
</feature>
<evidence type="ECO:0000313" key="3">
    <source>
        <dbReference type="Proteomes" id="UP000680132"/>
    </source>
</evidence>
<sequence>MSVATWRTARRMLALWFRRSRVRLATMGRGFWIAVGVIAAAAGAVAVLGGFAPAHREEAPLAQLEPGEAHVNKQLSATVLSAELTDDPDLFLGDDEQALIVRLELVNPWTQPLSPEDAISEVMTFDPVPEQRPDRATRADGGPLGWLQPGVVTPATLRWDVPAGSVEPGSTLHVTFSDGRLRQLEVLGDEWTWDDHTPVAELDVPVDDRTGMTE</sequence>
<organism evidence="2 3">
    <name type="scientific">Microbacterium stercoris</name>
    <dbReference type="NCBI Taxonomy" id="2820289"/>
    <lineage>
        <taxon>Bacteria</taxon>
        <taxon>Bacillati</taxon>
        <taxon>Actinomycetota</taxon>
        <taxon>Actinomycetes</taxon>
        <taxon>Micrococcales</taxon>
        <taxon>Microbacteriaceae</taxon>
        <taxon>Microbacterium</taxon>
    </lineage>
</organism>
<protein>
    <recommendedName>
        <fullName evidence="4">DUF4352 domain-containing protein</fullName>
    </recommendedName>
</protein>
<comment type="caution">
    <text evidence="2">The sequence shown here is derived from an EMBL/GenBank/DDBJ whole genome shotgun (WGS) entry which is preliminary data.</text>
</comment>
<feature type="region of interest" description="Disordered" evidence="1">
    <location>
        <begin position="128"/>
        <end position="147"/>
    </location>
</feature>
<dbReference type="RefSeq" id="WP_208500269.1">
    <property type="nucleotide sequence ID" value="NZ_JAGFOA010000001.1"/>
</dbReference>
<evidence type="ECO:0000313" key="2">
    <source>
        <dbReference type="EMBL" id="MBO3662613.1"/>
    </source>
</evidence>
<name>A0A939QGZ6_9MICO</name>
<dbReference type="AlphaFoldDB" id="A0A939QGZ6"/>
<dbReference type="EMBL" id="JAGFOA010000001">
    <property type="protein sequence ID" value="MBO3662613.1"/>
    <property type="molecule type" value="Genomic_DNA"/>
</dbReference>
<accession>A0A939QGZ6</accession>
<evidence type="ECO:0008006" key="4">
    <source>
        <dbReference type="Google" id="ProtNLM"/>
    </source>
</evidence>
<dbReference type="Proteomes" id="UP000680132">
    <property type="component" value="Unassembled WGS sequence"/>
</dbReference>
<evidence type="ECO:0000256" key="1">
    <source>
        <dbReference type="SAM" id="MobiDB-lite"/>
    </source>
</evidence>